<reference evidence="2 3" key="1">
    <citation type="journal article" date="2021" name="Sci. Rep.">
        <title>The genome of the diatom Chaetoceros tenuissimus carries an ancient integrated fragment of an extant virus.</title>
        <authorList>
            <person name="Hongo Y."/>
            <person name="Kimura K."/>
            <person name="Takaki Y."/>
            <person name="Yoshida Y."/>
            <person name="Baba S."/>
            <person name="Kobayashi G."/>
            <person name="Nagasaki K."/>
            <person name="Hano T."/>
            <person name="Tomaru Y."/>
        </authorList>
    </citation>
    <scope>NUCLEOTIDE SEQUENCE [LARGE SCALE GENOMIC DNA]</scope>
    <source>
        <strain evidence="2 3">NIES-3715</strain>
    </source>
</reference>
<name>A0AAD3H388_9STRA</name>
<feature type="compositionally biased region" description="Basic residues" evidence="1">
    <location>
        <begin position="200"/>
        <end position="210"/>
    </location>
</feature>
<feature type="compositionally biased region" description="Pro residues" evidence="1">
    <location>
        <begin position="80"/>
        <end position="93"/>
    </location>
</feature>
<evidence type="ECO:0000313" key="3">
    <source>
        <dbReference type="Proteomes" id="UP001054902"/>
    </source>
</evidence>
<evidence type="ECO:0000313" key="2">
    <source>
        <dbReference type="EMBL" id="GFH48962.1"/>
    </source>
</evidence>
<feature type="region of interest" description="Disordered" evidence="1">
    <location>
        <begin position="191"/>
        <end position="210"/>
    </location>
</feature>
<proteinExistence type="predicted"/>
<comment type="caution">
    <text evidence="2">The sequence shown here is derived from an EMBL/GenBank/DDBJ whole genome shotgun (WGS) entry which is preliminary data.</text>
</comment>
<dbReference type="Proteomes" id="UP001054902">
    <property type="component" value="Unassembled WGS sequence"/>
</dbReference>
<accession>A0AAD3H388</accession>
<protein>
    <submittedName>
        <fullName evidence="2">Uncharacterized protein</fullName>
    </submittedName>
</protein>
<feature type="region of interest" description="Disordered" evidence="1">
    <location>
        <begin position="77"/>
        <end position="102"/>
    </location>
</feature>
<evidence type="ECO:0000256" key="1">
    <source>
        <dbReference type="SAM" id="MobiDB-lite"/>
    </source>
</evidence>
<gene>
    <name evidence="2" type="ORF">CTEN210_05438</name>
</gene>
<sequence>MEITPMTFKDMANQMVQSRSIMVANYIQTFIHPTHSTLWINASSTMIILQSLHIKSPNTQQPLQDQQEHQHDIQAIAPHLPTPPSPPSTPPPSSSILSSSASMLNPSTSPSLHESILASSDKLFLWWPLCEEKYVQWAESFHLPSIQLLGPFDFLPINSSNCTKNLGSLSTWRSFKDICITEYLEPPTFGPWNRPDITKSKKKKRKSSSS</sequence>
<dbReference type="AlphaFoldDB" id="A0AAD3H388"/>
<organism evidence="2 3">
    <name type="scientific">Chaetoceros tenuissimus</name>
    <dbReference type="NCBI Taxonomy" id="426638"/>
    <lineage>
        <taxon>Eukaryota</taxon>
        <taxon>Sar</taxon>
        <taxon>Stramenopiles</taxon>
        <taxon>Ochrophyta</taxon>
        <taxon>Bacillariophyta</taxon>
        <taxon>Coscinodiscophyceae</taxon>
        <taxon>Chaetocerotophycidae</taxon>
        <taxon>Chaetocerotales</taxon>
        <taxon>Chaetocerotaceae</taxon>
        <taxon>Chaetoceros</taxon>
    </lineage>
</organism>
<keyword evidence="3" id="KW-1185">Reference proteome</keyword>
<dbReference type="EMBL" id="BLLK01000029">
    <property type="protein sequence ID" value="GFH48962.1"/>
    <property type="molecule type" value="Genomic_DNA"/>
</dbReference>